<dbReference type="AlphaFoldDB" id="A0AA88ZQ25"/>
<dbReference type="RefSeq" id="WP_039250679.1">
    <property type="nucleotide sequence ID" value="NZ_JDRX01000030.1"/>
</dbReference>
<dbReference type="InterPro" id="IPR036977">
    <property type="entry name" value="DNA_primase_Znf_CHC2"/>
</dbReference>
<dbReference type="Gene3D" id="3.40.50.300">
    <property type="entry name" value="P-loop containing nucleotide triphosphate hydrolases"/>
    <property type="match status" value="1"/>
</dbReference>
<dbReference type="InterPro" id="IPR050219">
    <property type="entry name" value="DnaG_primase"/>
</dbReference>
<evidence type="ECO:0000256" key="7">
    <source>
        <dbReference type="ARBA" id="ARBA00022741"/>
    </source>
</evidence>
<keyword evidence="5" id="KW-0235">DNA replication</keyword>
<keyword evidence="1" id="KW-0240">DNA-directed RNA polymerase</keyword>
<dbReference type="Gene3D" id="3.40.1360.10">
    <property type="match status" value="1"/>
</dbReference>
<dbReference type="GO" id="GO:0006269">
    <property type="term" value="P:DNA replication, synthesis of primer"/>
    <property type="evidence" value="ECO:0007669"/>
    <property type="project" value="UniProtKB-KW"/>
</dbReference>
<dbReference type="GO" id="GO:0000428">
    <property type="term" value="C:DNA-directed RNA polymerase complex"/>
    <property type="evidence" value="ECO:0007669"/>
    <property type="project" value="UniProtKB-KW"/>
</dbReference>
<evidence type="ECO:0000256" key="9">
    <source>
        <dbReference type="ARBA" id="ARBA00022833"/>
    </source>
</evidence>
<keyword evidence="11" id="KW-0804">Transcription</keyword>
<dbReference type="GO" id="GO:0003677">
    <property type="term" value="F:DNA binding"/>
    <property type="evidence" value="ECO:0007669"/>
    <property type="project" value="InterPro"/>
</dbReference>
<sequence length="730" mass="85292">MQLEELKRLIETETGLKFDKNNKICCPFHKEKTPSFSIYEDGKPKFKCFGCGENGDIIDFIRKYKNFDYFKAVKYLNNEGYSINSIDIPYVDIISYIQWQLNHLSDMKDFKLMEIYNFKDYKGNFKYCKAKFKINDEKQCMYYSIINDKVVCKRIGIEVPYNLYGLIKSRSNTVYITEGEKDANTLIKMGYLAVSLKSFKYDKFHCRFFKNKNIIVIPDNDKTGDNIKNDVIKGLKPYIKSYKVFPIQDYAKEIGQDITDLFNLKYLDKEQFNNILDEIKPTYTYLTDKGKINSIKLAKLILNCEDIIYTNKEGFFHYEDGYYKLKDDDKNTLMKQVISNYLGDSILNNNRTKNEVLSQLMELTVIEEIEPNNQYLNFKNCLLKVTKEGIKVLEHTPDIITIHRFDYDFKRVDYKNSNYYKGLKYALYDNTDIVEFLQQFAGACLMPNARLMKAALIISGAKGTGKSTFIEPLQEMMKGLFEAYDLKTLEEDKYIISYLINKKCILSTDDGGKPLETCHRLKKLIYGENVPTDRKFKSNVSLNLNLAIVIGLNDIPKFNDPSNAIFDRLQFVEFKRKIRGTEKEDPHFIEKIKKYEMLEVINFSLDGLVKLLRNDYKLNVPKEVQAFKENIIIGNSPLESWLYSCTEVCSNDDFTTLKDLYNSYLGYCLNELSLDYKEAKNECGKQEFNKILQGKGFEFKDQVKRAGIKYKSVLFGIKLNETGRTYLINE</sequence>
<dbReference type="PROSITE" id="PS51206">
    <property type="entry name" value="SF3_HELICASE_1"/>
    <property type="match status" value="1"/>
</dbReference>
<dbReference type="GO" id="GO:0005524">
    <property type="term" value="F:ATP binding"/>
    <property type="evidence" value="ECO:0007669"/>
    <property type="project" value="UniProtKB-KW"/>
</dbReference>
<feature type="domain" description="SF3 helicase" evidence="12">
    <location>
        <begin position="432"/>
        <end position="587"/>
    </location>
</feature>
<evidence type="ECO:0000256" key="4">
    <source>
        <dbReference type="ARBA" id="ARBA00022695"/>
    </source>
</evidence>
<keyword evidence="6" id="KW-0479">Metal-binding</keyword>
<dbReference type="GO" id="GO:0003899">
    <property type="term" value="F:DNA-directed RNA polymerase activity"/>
    <property type="evidence" value="ECO:0007669"/>
    <property type="project" value="InterPro"/>
</dbReference>
<dbReference type="CDD" id="cd01029">
    <property type="entry name" value="TOPRIM_primases"/>
    <property type="match status" value="1"/>
</dbReference>
<keyword evidence="9" id="KW-0862">Zinc</keyword>
<keyword evidence="8" id="KW-0863">Zinc-finger</keyword>
<dbReference type="GO" id="GO:0005737">
    <property type="term" value="C:cytoplasm"/>
    <property type="evidence" value="ECO:0007669"/>
    <property type="project" value="TreeGrafter"/>
</dbReference>
<dbReference type="Pfam" id="PF19263">
    <property type="entry name" value="DUF5906"/>
    <property type="match status" value="1"/>
</dbReference>
<keyword evidence="10" id="KW-0067">ATP-binding</keyword>
<evidence type="ECO:0000256" key="3">
    <source>
        <dbReference type="ARBA" id="ARBA00022679"/>
    </source>
</evidence>
<dbReference type="InterPro" id="IPR014015">
    <property type="entry name" value="Helicase_SF3_DNA-vir"/>
</dbReference>
<dbReference type="InterPro" id="IPR006171">
    <property type="entry name" value="TOPRIM_dom"/>
</dbReference>
<evidence type="ECO:0000256" key="8">
    <source>
        <dbReference type="ARBA" id="ARBA00022771"/>
    </source>
</evidence>
<evidence type="ECO:0000256" key="2">
    <source>
        <dbReference type="ARBA" id="ARBA00022515"/>
    </source>
</evidence>
<evidence type="ECO:0000259" key="12">
    <source>
        <dbReference type="PROSITE" id="PS51206"/>
    </source>
</evidence>
<dbReference type="PANTHER" id="PTHR30313:SF2">
    <property type="entry name" value="DNA PRIMASE"/>
    <property type="match status" value="1"/>
</dbReference>
<dbReference type="SMART" id="SM00400">
    <property type="entry name" value="ZnF_CHCC"/>
    <property type="match status" value="1"/>
</dbReference>
<dbReference type="Proteomes" id="UP000030016">
    <property type="component" value="Unassembled WGS sequence"/>
</dbReference>
<comment type="caution">
    <text evidence="13">The sequence shown here is derived from an EMBL/GenBank/DDBJ whole genome shotgun (WGS) entry which is preliminary data.</text>
</comment>
<dbReference type="GO" id="GO:1990077">
    <property type="term" value="C:primosome complex"/>
    <property type="evidence" value="ECO:0007669"/>
    <property type="project" value="UniProtKB-KW"/>
</dbReference>
<organism evidence="13 14">
    <name type="scientific">Clostridium novyi A str. 4570</name>
    <dbReference type="NCBI Taxonomy" id="1444290"/>
    <lineage>
        <taxon>Bacteria</taxon>
        <taxon>Bacillati</taxon>
        <taxon>Bacillota</taxon>
        <taxon>Clostridia</taxon>
        <taxon>Eubacteriales</taxon>
        <taxon>Clostridiaceae</taxon>
        <taxon>Clostridium</taxon>
    </lineage>
</organism>
<dbReference type="InterPro" id="IPR045455">
    <property type="entry name" value="NrS-1_pol-like_helicase"/>
</dbReference>
<accession>A0AA88ZQ25</accession>
<dbReference type="SUPFAM" id="SSF57783">
    <property type="entry name" value="Zinc beta-ribbon"/>
    <property type="match status" value="1"/>
</dbReference>
<keyword evidence="4" id="KW-0548">Nucleotidyltransferase</keyword>
<evidence type="ECO:0000313" key="13">
    <source>
        <dbReference type="EMBL" id="KGN00751.1"/>
    </source>
</evidence>
<protein>
    <recommendedName>
        <fullName evidence="12">SF3 helicase domain-containing protein</fullName>
    </recommendedName>
</protein>
<dbReference type="PANTHER" id="PTHR30313">
    <property type="entry name" value="DNA PRIMASE"/>
    <property type="match status" value="1"/>
</dbReference>
<dbReference type="Pfam" id="PF01807">
    <property type="entry name" value="Zn_ribbon_DnaG"/>
    <property type="match status" value="1"/>
</dbReference>
<evidence type="ECO:0000256" key="6">
    <source>
        <dbReference type="ARBA" id="ARBA00022723"/>
    </source>
</evidence>
<dbReference type="GO" id="GO:0008270">
    <property type="term" value="F:zinc ion binding"/>
    <property type="evidence" value="ECO:0007669"/>
    <property type="project" value="UniProtKB-KW"/>
</dbReference>
<dbReference type="InterPro" id="IPR027417">
    <property type="entry name" value="P-loop_NTPase"/>
</dbReference>
<name>A0AA88ZQ25_CLONO</name>
<keyword evidence="3" id="KW-0808">Transferase</keyword>
<dbReference type="EMBL" id="JDRX01000030">
    <property type="protein sequence ID" value="KGN00751.1"/>
    <property type="molecule type" value="Genomic_DNA"/>
</dbReference>
<evidence type="ECO:0000256" key="11">
    <source>
        <dbReference type="ARBA" id="ARBA00023163"/>
    </source>
</evidence>
<evidence type="ECO:0000313" key="14">
    <source>
        <dbReference type="Proteomes" id="UP000030016"/>
    </source>
</evidence>
<dbReference type="InterPro" id="IPR034154">
    <property type="entry name" value="TOPRIM_DnaG/twinkle"/>
</dbReference>
<dbReference type="InterPro" id="IPR002694">
    <property type="entry name" value="Znf_CHC2"/>
</dbReference>
<proteinExistence type="predicted"/>
<reference evidence="13 14" key="1">
    <citation type="submission" date="2014-01" db="EMBL/GenBank/DDBJ databases">
        <title>Plasmidome dynamics in the species complex Clostridium novyi sensu lato converts strains of independent lineages into distinctly different pathogens.</title>
        <authorList>
            <person name="Skarin H."/>
            <person name="Segerman B."/>
        </authorList>
    </citation>
    <scope>NUCLEOTIDE SEQUENCE [LARGE SCALE GENOMIC DNA]</scope>
    <source>
        <strain evidence="13 14">4570</strain>
    </source>
</reference>
<evidence type="ECO:0000256" key="5">
    <source>
        <dbReference type="ARBA" id="ARBA00022705"/>
    </source>
</evidence>
<keyword evidence="2" id="KW-0639">Primosome</keyword>
<evidence type="ECO:0000256" key="1">
    <source>
        <dbReference type="ARBA" id="ARBA00022478"/>
    </source>
</evidence>
<evidence type="ECO:0000256" key="10">
    <source>
        <dbReference type="ARBA" id="ARBA00022840"/>
    </source>
</evidence>
<dbReference type="SMART" id="SM00493">
    <property type="entry name" value="TOPRIM"/>
    <property type="match status" value="1"/>
</dbReference>
<dbReference type="Gene3D" id="3.90.580.10">
    <property type="entry name" value="Zinc finger, CHC2-type domain"/>
    <property type="match status" value="1"/>
</dbReference>
<gene>
    <name evidence="13" type="ORF">Z969_09530</name>
</gene>
<keyword evidence="7" id="KW-0547">Nucleotide-binding</keyword>
<dbReference type="SUPFAM" id="SSF52540">
    <property type="entry name" value="P-loop containing nucleoside triphosphate hydrolases"/>
    <property type="match status" value="1"/>
</dbReference>